<dbReference type="EMBL" id="UYRU01072392">
    <property type="protein sequence ID" value="VDN22201.1"/>
    <property type="molecule type" value="Genomic_DNA"/>
</dbReference>
<evidence type="ECO:0000313" key="3">
    <source>
        <dbReference type="Proteomes" id="UP000281553"/>
    </source>
</evidence>
<evidence type="ECO:0000256" key="1">
    <source>
        <dbReference type="SAM" id="Phobius"/>
    </source>
</evidence>
<name>A0A3P7MVB0_DIBLA</name>
<gene>
    <name evidence="2" type="ORF">DILT_LOCUS14004</name>
</gene>
<sequence>MSCLLVSANLRETSREVKVETSKKLTSGFEEQSAANGLLTWFHIMLGIAIFVCMTLLFVFLAIILHR</sequence>
<keyword evidence="3" id="KW-1185">Reference proteome</keyword>
<keyword evidence="1" id="KW-0472">Membrane</keyword>
<feature type="transmembrane region" description="Helical" evidence="1">
    <location>
        <begin position="41"/>
        <end position="65"/>
    </location>
</feature>
<dbReference type="Proteomes" id="UP000281553">
    <property type="component" value="Unassembled WGS sequence"/>
</dbReference>
<accession>A0A3P7MVB0</accession>
<dbReference type="AlphaFoldDB" id="A0A3P7MVB0"/>
<keyword evidence="1" id="KW-1133">Transmembrane helix</keyword>
<keyword evidence="1" id="KW-0812">Transmembrane</keyword>
<protein>
    <submittedName>
        <fullName evidence="2">Uncharacterized protein</fullName>
    </submittedName>
</protein>
<proteinExistence type="predicted"/>
<organism evidence="2 3">
    <name type="scientific">Dibothriocephalus latus</name>
    <name type="common">Fish tapeworm</name>
    <name type="synonym">Diphyllobothrium latum</name>
    <dbReference type="NCBI Taxonomy" id="60516"/>
    <lineage>
        <taxon>Eukaryota</taxon>
        <taxon>Metazoa</taxon>
        <taxon>Spiralia</taxon>
        <taxon>Lophotrochozoa</taxon>
        <taxon>Platyhelminthes</taxon>
        <taxon>Cestoda</taxon>
        <taxon>Eucestoda</taxon>
        <taxon>Diphyllobothriidea</taxon>
        <taxon>Diphyllobothriidae</taxon>
        <taxon>Dibothriocephalus</taxon>
    </lineage>
</organism>
<reference evidence="2 3" key="1">
    <citation type="submission" date="2018-11" db="EMBL/GenBank/DDBJ databases">
        <authorList>
            <consortium name="Pathogen Informatics"/>
        </authorList>
    </citation>
    <scope>NUCLEOTIDE SEQUENCE [LARGE SCALE GENOMIC DNA]</scope>
</reference>
<evidence type="ECO:0000313" key="2">
    <source>
        <dbReference type="EMBL" id="VDN22201.1"/>
    </source>
</evidence>